<dbReference type="PANTHER" id="PTHR43712">
    <property type="entry name" value="PUTATIVE (AFU_ORTHOLOGUE AFUA_4G14580)-RELATED"/>
    <property type="match status" value="1"/>
</dbReference>
<feature type="region of interest" description="Disordered" evidence="1">
    <location>
        <begin position="152"/>
        <end position="186"/>
    </location>
</feature>
<dbReference type="AlphaFoldDB" id="A0AAD4EVY1"/>
<organism evidence="3 4">
    <name type="scientific">Staphylotrichum longicolle</name>
    <dbReference type="NCBI Taxonomy" id="669026"/>
    <lineage>
        <taxon>Eukaryota</taxon>
        <taxon>Fungi</taxon>
        <taxon>Dikarya</taxon>
        <taxon>Ascomycota</taxon>
        <taxon>Pezizomycotina</taxon>
        <taxon>Sordariomycetes</taxon>
        <taxon>Sordariomycetidae</taxon>
        <taxon>Sordariales</taxon>
        <taxon>Chaetomiaceae</taxon>
        <taxon>Staphylotrichum</taxon>
    </lineage>
</organism>
<feature type="compositionally biased region" description="Basic and acidic residues" evidence="1">
    <location>
        <begin position="11"/>
        <end position="20"/>
    </location>
</feature>
<dbReference type="EMBL" id="JAHCVI010000003">
    <property type="protein sequence ID" value="KAG7288170.1"/>
    <property type="molecule type" value="Genomic_DNA"/>
</dbReference>
<feature type="region of interest" description="Disordered" evidence="1">
    <location>
        <begin position="538"/>
        <end position="575"/>
    </location>
</feature>
<comment type="caution">
    <text evidence="3">The sequence shown here is derived from an EMBL/GenBank/DDBJ whole genome shotgun (WGS) entry which is preliminary data.</text>
</comment>
<feature type="compositionally biased region" description="Polar residues" evidence="1">
    <location>
        <begin position="1"/>
        <end position="10"/>
    </location>
</feature>
<dbReference type="InterPro" id="IPR029063">
    <property type="entry name" value="SAM-dependent_MTases_sf"/>
</dbReference>
<feature type="region of interest" description="Disordered" evidence="1">
    <location>
        <begin position="48"/>
        <end position="67"/>
    </location>
</feature>
<dbReference type="Gene3D" id="3.40.50.150">
    <property type="entry name" value="Vaccinia Virus protein VP39"/>
    <property type="match status" value="1"/>
</dbReference>
<gene>
    <name evidence="3" type="ORF">NEMBOFW57_007695</name>
</gene>
<evidence type="ECO:0000259" key="2">
    <source>
        <dbReference type="Pfam" id="PF00891"/>
    </source>
</evidence>
<proteinExistence type="predicted"/>
<reference evidence="3" key="1">
    <citation type="submission" date="2023-02" db="EMBL/GenBank/DDBJ databases">
        <authorList>
            <person name="Palmer J.M."/>
        </authorList>
    </citation>
    <scope>NUCLEOTIDE SEQUENCE</scope>
    <source>
        <strain evidence="3">FW57</strain>
    </source>
</reference>
<dbReference type="Proteomes" id="UP001197093">
    <property type="component" value="Unassembled WGS sequence"/>
</dbReference>
<dbReference type="GO" id="GO:0008171">
    <property type="term" value="F:O-methyltransferase activity"/>
    <property type="evidence" value="ECO:0007669"/>
    <property type="project" value="InterPro"/>
</dbReference>
<feature type="compositionally biased region" description="Low complexity" evidence="1">
    <location>
        <begin position="351"/>
        <end position="363"/>
    </location>
</feature>
<dbReference type="SUPFAM" id="SSF53335">
    <property type="entry name" value="S-adenosyl-L-methionine-dependent methyltransferases"/>
    <property type="match status" value="1"/>
</dbReference>
<feature type="domain" description="O-methyltransferase C-terminal" evidence="2">
    <location>
        <begin position="426"/>
        <end position="509"/>
    </location>
</feature>
<dbReference type="PANTHER" id="PTHR43712:SF2">
    <property type="entry name" value="O-METHYLTRANSFERASE CICE"/>
    <property type="match status" value="1"/>
</dbReference>
<evidence type="ECO:0000313" key="3">
    <source>
        <dbReference type="EMBL" id="KAG7288170.1"/>
    </source>
</evidence>
<name>A0AAD4EVY1_9PEZI</name>
<keyword evidence="4" id="KW-1185">Reference proteome</keyword>
<evidence type="ECO:0000313" key="4">
    <source>
        <dbReference type="Proteomes" id="UP001197093"/>
    </source>
</evidence>
<dbReference type="InterPro" id="IPR001077">
    <property type="entry name" value="COMT_C"/>
</dbReference>
<sequence length="575" mass="60987">MAAHLVSNSHGPHDLQDHASRTSHSAGLDAIETLKAVQGIINTYLANGGTDGRSTIPTPEPSPVPRFMEDAQHDVGLKARGEEAVRKDAGPTDAGPVTESVVIKETVGDDGPQPGINGAETDITSQALQATHGVTLNEQDSKAVSTVPSAIDMESGKPAGASLANEDSSADTKKPPPPPAMPGLDQDRLRGLVDDITRNISQLVTDDSARIKAATAALELAAVVRPPGDTIMSWFANMSVISAVRLFLHWGAFDIIPAAKGESITYSELANKLNAEEGLITRVASMLTASHILLHHPPIPSLSNPSSHLCPPSPHPNSLLLRAHQPMSAMFSLLYTNIGPRLDHPPVLLRRPRPRGAAGAGAHPDVRPGGPPEEDFFGLLKRDGPRLRDFGVAMRMTSRRVPVTGMYDMTAVLKECEDAKRDGALVYYLRHIIRDYSDPVCTTILRNVARALTDPAGRVLISEQIHPDVTGMPGPPPLYAAFKDFSMLSIGGKERSLKQFAALADAAGLRVSGVFRDGATPHAVIELALKEVGEVGGEGAAGGERVGRQEDLDEQKGVEGRKWVVDGGEADSAAQ</sequence>
<feature type="region of interest" description="Disordered" evidence="1">
    <location>
        <begin position="1"/>
        <end position="23"/>
    </location>
</feature>
<feature type="compositionally biased region" description="Basic and acidic residues" evidence="1">
    <location>
        <begin position="545"/>
        <end position="564"/>
    </location>
</feature>
<dbReference type="Pfam" id="PF00891">
    <property type="entry name" value="Methyltransf_2"/>
    <property type="match status" value="1"/>
</dbReference>
<protein>
    <recommendedName>
        <fullName evidence="2">O-methyltransferase C-terminal domain-containing protein</fullName>
    </recommendedName>
</protein>
<feature type="region of interest" description="Disordered" evidence="1">
    <location>
        <begin position="351"/>
        <end position="375"/>
    </location>
</feature>
<evidence type="ECO:0000256" key="1">
    <source>
        <dbReference type="SAM" id="MobiDB-lite"/>
    </source>
</evidence>
<accession>A0AAD4EVY1</accession>